<dbReference type="SUPFAM" id="SSF52980">
    <property type="entry name" value="Restriction endonuclease-like"/>
    <property type="match status" value="1"/>
</dbReference>
<keyword evidence="1" id="KW-0540">Nuclease</keyword>
<evidence type="ECO:0000256" key="1">
    <source>
        <dbReference type="ARBA" id="ARBA00022722"/>
    </source>
</evidence>
<dbReference type="InterPro" id="IPR011335">
    <property type="entry name" value="Restrct_endonuc-II-like"/>
</dbReference>
<keyword evidence="2" id="KW-0255">Endonuclease</keyword>
<keyword evidence="6" id="KW-1185">Reference proteome</keyword>
<dbReference type="GO" id="GO:0004519">
    <property type="term" value="F:endonuclease activity"/>
    <property type="evidence" value="ECO:0007669"/>
    <property type="project" value="UniProtKB-KW"/>
</dbReference>
<dbReference type="InterPro" id="IPR034720">
    <property type="entry name" value="Viral_alk_exo"/>
</dbReference>
<dbReference type="PANTHER" id="PTHR47526:SF3">
    <property type="entry name" value="PHD-TYPE DOMAIN-CONTAINING PROTEIN"/>
    <property type="match status" value="1"/>
</dbReference>
<evidence type="ECO:0000256" key="4">
    <source>
        <dbReference type="ARBA" id="ARBA00022839"/>
    </source>
</evidence>
<keyword evidence="3" id="KW-0378">Hydrolase</keyword>
<dbReference type="OrthoDB" id="5954832at2759"/>
<dbReference type="Pfam" id="PF01771">
    <property type="entry name" value="Viral_alk_exo"/>
    <property type="match status" value="1"/>
</dbReference>
<dbReference type="EMBL" id="MU825927">
    <property type="protein sequence ID" value="KAJ7382331.1"/>
    <property type="molecule type" value="Genomic_DNA"/>
</dbReference>
<sequence>MVRDITKECLSFNALPKYRDNVYDPDPGKSYTKAKLQKHTEMGVDKENRAHSASVSSSTAKQLELLFPTDEKANEIQVSLQSAQELHAKTIGQANNNLWYKERKYRITASTFGKIMKRKSPPTPAFVRAICNPRDISNLPFVKYGRENEGRVADLYVKKMHEEGTLD</sequence>
<evidence type="ECO:0000313" key="5">
    <source>
        <dbReference type="EMBL" id="KAJ7382331.1"/>
    </source>
</evidence>
<dbReference type="InterPro" id="IPR011604">
    <property type="entry name" value="PDDEXK-like_dom_sf"/>
</dbReference>
<reference evidence="5" key="1">
    <citation type="submission" date="2023-01" db="EMBL/GenBank/DDBJ databases">
        <title>Genome assembly of the deep-sea coral Lophelia pertusa.</title>
        <authorList>
            <person name="Herrera S."/>
            <person name="Cordes E."/>
        </authorList>
    </citation>
    <scope>NUCLEOTIDE SEQUENCE</scope>
    <source>
        <strain evidence="5">USNM1676648</strain>
        <tissue evidence="5">Polyp</tissue>
    </source>
</reference>
<evidence type="ECO:0000256" key="3">
    <source>
        <dbReference type="ARBA" id="ARBA00022801"/>
    </source>
</evidence>
<dbReference type="AlphaFoldDB" id="A0A9X0D0L0"/>
<dbReference type="GO" id="GO:0004527">
    <property type="term" value="F:exonuclease activity"/>
    <property type="evidence" value="ECO:0007669"/>
    <property type="project" value="UniProtKB-KW"/>
</dbReference>
<accession>A0A9X0D0L0</accession>
<dbReference type="Gene3D" id="3.90.320.10">
    <property type="match status" value="1"/>
</dbReference>
<name>A0A9X0D0L0_9CNID</name>
<dbReference type="Proteomes" id="UP001163046">
    <property type="component" value="Unassembled WGS sequence"/>
</dbReference>
<comment type="caution">
    <text evidence="5">The sequence shown here is derived from an EMBL/GenBank/DDBJ whole genome shotgun (WGS) entry which is preliminary data.</text>
</comment>
<gene>
    <name evidence="5" type="ORF">OS493_035608</name>
</gene>
<evidence type="ECO:0000313" key="6">
    <source>
        <dbReference type="Proteomes" id="UP001163046"/>
    </source>
</evidence>
<keyword evidence="4" id="KW-0269">Exonuclease</keyword>
<protein>
    <submittedName>
        <fullName evidence="5">Uncharacterized protein</fullName>
    </submittedName>
</protein>
<dbReference type="PANTHER" id="PTHR47526">
    <property type="entry name" value="ATP-DEPENDENT DNA HELICASE"/>
    <property type="match status" value="1"/>
</dbReference>
<evidence type="ECO:0000256" key="2">
    <source>
        <dbReference type="ARBA" id="ARBA00022759"/>
    </source>
</evidence>
<organism evidence="5 6">
    <name type="scientific">Desmophyllum pertusum</name>
    <dbReference type="NCBI Taxonomy" id="174260"/>
    <lineage>
        <taxon>Eukaryota</taxon>
        <taxon>Metazoa</taxon>
        <taxon>Cnidaria</taxon>
        <taxon>Anthozoa</taxon>
        <taxon>Hexacorallia</taxon>
        <taxon>Scleractinia</taxon>
        <taxon>Caryophylliina</taxon>
        <taxon>Caryophylliidae</taxon>
        <taxon>Desmophyllum</taxon>
    </lineage>
</organism>
<dbReference type="GO" id="GO:0006281">
    <property type="term" value="P:DNA repair"/>
    <property type="evidence" value="ECO:0007669"/>
    <property type="project" value="UniProtKB-ARBA"/>
</dbReference>
<proteinExistence type="predicted"/>